<evidence type="ECO:0000256" key="3">
    <source>
        <dbReference type="ARBA" id="ARBA00022475"/>
    </source>
</evidence>
<evidence type="ECO:0000313" key="7">
    <source>
        <dbReference type="EMBL" id="OJJ24612.1"/>
    </source>
</evidence>
<evidence type="ECO:0000256" key="6">
    <source>
        <dbReference type="ARBA" id="ARBA00023136"/>
    </source>
</evidence>
<comment type="subcellular location">
    <subcellularLocation>
        <location evidence="1">Cell inner membrane</location>
    </subcellularLocation>
</comment>
<dbReference type="CDD" id="cd13553">
    <property type="entry name" value="PBP2_NrtA_CpmA_like"/>
    <property type="match status" value="1"/>
</dbReference>
<dbReference type="EMBL" id="MLAW01000028">
    <property type="protein sequence ID" value="OJJ24612.1"/>
    <property type="molecule type" value="Genomic_DNA"/>
</dbReference>
<evidence type="ECO:0000313" key="8">
    <source>
        <dbReference type="Proteomes" id="UP000183940"/>
    </source>
</evidence>
<name>A0A1L9QPQ1_9CYAN</name>
<protein>
    <submittedName>
        <fullName evidence="7">ABC transporter substrate-binding protein</fullName>
    </submittedName>
</protein>
<keyword evidence="4" id="KW-0997">Cell inner membrane</keyword>
<dbReference type="Gene3D" id="3.40.190.10">
    <property type="entry name" value="Periplasmic binding protein-like II"/>
    <property type="match status" value="2"/>
</dbReference>
<dbReference type="Proteomes" id="UP000183940">
    <property type="component" value="Unassembled WGS sequence"/>
</dbReference>
<keyword evidence="2" id="KW-0813">Transport</keyword>
<proteinExistence type="predicted"/>
<comment type="caution">
    <text evidence="7">The sequence shown here is derived from an EMBL/GenBank/DDBJ whole genome shotgun (WGS) entry which is preliminary data.</text>
</comment>
<organism evidence="7 8">
    <name type="scientific">Roseofilum reptotaenium AO1-A</name>
    <dbReference type="NCBI Taxonomy" id="1925591"/>
    <lineage>
        <taxon>Bacteria</taxon>
        <taxon>Bacillati</taxon>
        <taxon>Cyanobacteriota</taxon>
        <taxon>Cyanophyceae</taxon>
        <taxon>Desertifilales</taxon>
        <taxon>Desertifilaceae</taxon>
        <taxon>Roseofilum</taxon>
    </lineage>
</organism>
<gene>
    <name evidence="7" type="ORF">BI308_15785</name>
</gene>
<dbReference type="GO" id="GO:0006811">
    <property type="term" value="P:monoatomic ion transport"/>
    <property type="evidence" value="ECO:0007669"/>
    <property type="project" value="UniProtKB-KW"/>
</dbReference>
<evidence type="ECO:0000256" key="2">
    <source>
        <dbReference type="ARBA" id="ARBA00022448"/>
    </source>
</evidence>
<dbReference type="Pfam" id="PF13379">
    <property type="entry name" value="NMT1_2"/>
    <property type="match status" value="1"/>
</dbReference>
<keyword evidence="5" id="KW-0406">Ion transport</keyword>
<accession>A0A1L9QPQ1</accession>
<keyword evidence="3" id="KW-1003">Cell membrane</keyword>
<dbReference type="PROSITE" id="PS51257">
    <property type="entry name" value="PROKAR_LIPOPROTEIN"/>
    <property type="match status" value="1"/>
</dbReference>
<dbReference type="SUPFAM" id="SSF53850">
    <property type="entry name" value="Periplasmic binding protein-like II"/>
    <property type="match status" value="1"/>
</dbReference>
<keyword evidence="8" id="KW-1185">Reference proteome</keyword>
<dbReference type="PANTHER" id="PTHR30024:SF43">
    <property type="entry name" value="BLL4572 PROTEIN"/>
    <property type="match status" value="1"/>
</dbReference>
<evidence type="ECO:0000256" key="4">
    <source>
        <dbReference type="ARBA" id="ARBA00022519"/>
    </source>
</evidence>
<dbReference type="InterPro" id="IPR044527">
    <property type="entry name" value="NrtA/CpmA_ABC-bd_dom"/>
</dbReference>
<dbReference type="STRING" id="1925591.BI308_15785"/>
<sequence length="396" mass="44757">MLDRRQFLHLTRLFSTSIGMSIAVSSCDRIFHPQASQPSDNDRVKIGYIPITDASPLLAAYDKGFYRSEGLEVSPPQQYYSWDAISQAFINREVNVVHLLMPTTVWIRYGLNVPGKVVAWNHTNGSAITVLPNIDRPSQLGGQTIAIPSWYSIHNIVLQLLLRQYGLEPIVQPTDINLQSNQVQLAVLSPLDMLSALSKGDISGYIIAEPYNLAAETTGAGKLLRLTGDIWKDHACCVVFMHEDDIRDRPEWTQKVVNAIVRSQQWSRSNRLELAHLLSLDGSKYMPYPASVLERVLTSYDSDYYTRTGAMIHPEWRSQRIDFQPYPFPSYTRSLVEQLKKTLIQDNISFLEQLSADFVVEDLVDDSFVKQALMKVGGPQVFGLSLDLSRTEEVHI</sequence>
<keyword evidence="6" id="KW-0472">Membrane</keyword>
<evidence type="ECO:0000256" key="1">
    <source>
        <dbReference type="ARBA" id="ARBA00004533"/>
    </source>
</evidence>
<dbReference type="GO" id="GO:0005886">
    <property type="term" value="C:plasma membrane"/>
    <property type="evidence" value="ECO:0007669"/>
    <property type="project" value="UniProtKB-SubCell"/>
</dbReference>
<reference evidence="7" key="1">
    <citation type="submission" date="2016-10" db="EMBL/GenBank/DDBJ databases">
        <title>CRISPR-Cas defence system in Roseofilum reptotaenium: evidence of a bacteriophage-cyanobacterium arms race in the coral black band disease.</title>
        <authorList>
            <person name="Buerger P."/>
            <person name="Wood-Charlson E.M."/>
            <person name="Weynberg K.D."/>
            <person name="Willis B."/>
            <person name="Van Oppen M.J."/>
        </authorList>
    </citation>
    <scope>NUCLEOTIDE SEQUENCE [LARGE SCALE GENOMIC DNA]</scope>
    <source>
        <strain evidence="7">AO1-A</strain>
    </source>
</reference>
<dbReference type="AlphaFoldDB" id="A0A1L9QPQ1"/>
<dbReference type="PANTHER" id="PTHR30024">
    <property type="entry name" value="ALIPHATIC SULFONATES-BINDING PROTEIN-RELATED"/>
    <property type="match status" value="1"/>
</dbReference>
<evidence type="ECO:0000256" key="5">
    <source>
        <dbReference type="ARBA" id="ARBA00023065"/>
    </source>
</evidence>